<dbReference type="Gene3D" id="1.10.30.50">
    <property type="match status" value="1"/>
</dbReference>
<name>A0A852X4M0_9MICO</name>
<evidence type="ECO:0000259" key="2">
    <source>
        <dbReference type="SMART" id="SM00507"/>
    </source>
</evidence>
<feature type="compositionally biased region" description="Basic and acidic residues" evidence="1">
    <location>
        <begin position="312"/>
        <end position="325"/>
    </location>
</feature>
<feature type="domain" description="HNH nuclease" evidence="2">
    <location>
        <begin position="525"/>
        <end position="576"/>
    </location>
</feature>
<gene>
    <name evidence="3" type="ORF">BJY28_002781</name>
</gene>
<accession>A0A852X4M0</accession>
<feature type="region of interest" description="Disordered" evidence="1">
    <location>
        <begin position="290"/>
        <end position="331"/>
    </location>
</feature>
<protein>
    <recommendedName>
        <fullName evidence="2">HNH nuclease domain-containing protein</fullName>
    </recommendedName>
</protein>
<feature type="region of interest" description="Disordered" evidence="1">
    <location>
        <begin position="488"/>
        <end position="519"/>
    </location>
</feature>
<comment type="caution">
    <text evidence="3">The sequence shown here is derived from an EMBL/GenBank/DDBJ whole genome shotgun (WGS) entry which is preliminary data.</text>
</comment>
<keyword evidence="4" id="KW-1185">Reference proteome</keyword>
<evidence type="ECO:0000313" key="3">
    <source>
        <dbReference type="EMBL" id="NYG38312.1"/>
    </source>
</evidence>
<reference evidence="3 4" key="1">
    <citation type="submission" date="2020-07" db="EMBL/GenBank/DDBJ databases">
        <title>Sequencing the genomes of 1000 actinobacteria strains.</title>
        <authorList>
            <person name="Klenk H.-P."/>
        </authorList>
    </citation>
    <scope>NUCLEOTIDE SEQUENCE [LARGE SCALE GENOMIC DNA]</scope>
    <source>
        <strain evidence="3 4">DSM 24723</strain>
    </source>
</reference>
<dbReference type="RefSeq" id="WP_179463529.1">
    <property type="nucleotide sequence ID" value="NZ_JACBZX010000001.1"/>
</dbReference>
<evidence type="ECO:0000313" key="4">
    <source>
        <dbReference type="Proteomes" id="UP000592181"/>
    </source>
</evidence>
<organism evidence="3 4">
    <name type="scientific">Janibacter alkaliphilus</name>
    <dbReference type="NCBI Taxonomy" id="1069963"/>
    <lineage>
        <taxon>Bacteria</taxon>
        <taxon>Bacillati</taxon>
        <taxon>Actinomycetota</taxon>
        <taxon>Actinomycetes</taxon>
        <taxon>Micrococcales</taxon>
        <taxon>Intrasporangiaceae</taxon>
        <taxon>Janibacter</taxon>
    </lineage>
</organism>
<dbReference type="InterPro" id="IPR003615">
    <property type="entry name" value="HNH_nuc"/>
</dbReference>
<proteinExistence type="predicted"/>
<dbReference type="EMBL" id="JACBZX010000001">
    <property type="protein sequence ID" value="NYG38312.1"/>
    <property type="molecule type" value="Genomic_DNA"/>
</dbReference>
<dbReference type="Proteomes" id="UP000592181">
    <property type="component" value="Unassembled WGS sequence"/>
</dbReference>
<dbReference type="CDD" id="cd00085">
    <property type="entry name" value="HNHc"/>
    <property type="match status" value="1"/>
</dbReference>
<dbReference type="AlphaFoldDB" id="A0A852X4M0"/>
<sequence>MFDDVMTFLEQARLGLGATAATAELVGPSVSTGELGGVLQEVERVRRAADAAQLVLLGELGRRSERAGPDGVREVRLPAGECDPFVGDTAAFLMGCSLTVADRRCRLAARLGDDLGSLLPRMVSGAVPERSIQLVATETRDATPEGVAAVVEHVTSCKRGTEEQRLEVLEHRELARSCRRVLARVDAEALAARAQRNRREVIDVHLDPGPLGTSTVTAVLPSEVGMTVHAAVEEQARQIVRGAPGTRVGAARAQAFADLVLRGVEVSVQVQVAVPASWCEGGDVDVEPPIHATSGVSTSRAVTRAGDGGSGRTDETGSGRVDETGSGRTGECGSQVAGVAFQEAAVAGRVGAVAPVGEAATVPAPVGAPALAPVAGGEAAATISGVTQVGSPAAGVMSDPPVPPAEREVPVPVARGAVRHPPREPAACVDALAPVAGGEASIVASGSKGAGQGGSAHRPASVGPVIGVELPGSGWMPREGLEWLCSRAGHGGPGDSGRVEVEESAAAGSSGGADLAQSGYVPRPALRRAVRDRDGTCRMWGCTRPAASCDLDHAVPWPAGPTSAENLAALCRRHHRLKQQHRWQYALAPDATAVWGSPIGQRRLTWPQPR</sequence>
<evidence type="ECO:0000256" key="1">
    <source>
        <dbReference type="SAM" id="MobiDB-lite"/>
    </source>
</evidence>
<dbReference type="SMART" id="SM00507">
    <property type="entry name" value="HNHc"/>
    <property type="match status" value="1"/>
</dbReference>